<protein>
    <submittedName>
        <fullName evidence="1">Uncharacterized protein</fullName>
    </submittedName>
</protein>
<dbReference type="OrthoDB" id="10530572at2759"/>
<reference evidence="1 2" key="1">
    <citation type="submission" date="2019-03" db="EMBL/GenBank/DDBJ databases">
        <title>First draft genome of Liparis tanakae, snailfish: a comprehensive survey of snailfish specific genes.</title>
        <authorList>
            <person name="Kim W."/>
            <person name="Song I."/>
            <person name="Jeong J.-H."/>
            <person name="Kim D."/>
            <person name="Kim S."/>
            <person name="Ryu S."/>
            <person name="Song J.Y."/>
            <person name="Lee S.K."/>
        </authorList>
    </citation>
    <scope>NUCLEOTIDE SEQUENCE [LARGE SCALE GENOMIC DNA]</scope>
    <source>
        <tissue evidence="1">Muscle</tissue>
    </source>
</reference>
<dbReference type="EMBL" id="SRLO01000033">
    <property type="protein sequence ID" value="TNN83507.1"/>
    <property type="molecule type" value="Genomic_DNA"/>
</dbReference>
<name>A0A4Z2J0F9_9TELE</name>
<organism evidence="1 2">
    <name type="scientific">Liparis tanakae</name>
    <name type="common">Tanaka's snailfish</name>
    <dbReference type="NCBI Taxonomy" id="230148"/>
    <lineage>
        <taxon>Eukaryota</taxon>
        <taxon>Metazoa</taxon>
        <taxon>Chordata</taxon>
        <taxon>Craniata</taxon>
        <taxon>Vertebrata</taxon>
        <taxon>Euteleostomi</taxon>
        <taxon>Actinopterygii</taxon>
        <taxon>Neopterygii</taxon>
        <taxon>Teleostei</taxon>
        <taxon>Neoteleostei</taxon>
        <taxon>Acanthomorphata</taxon>
        <taxon>Eupercaria</taxon>
        <taxon>Perciformes</taxon>
        <taxon>Cottioidei</taxon>
        <taxon>Cottales</taxon>
        <taxon>Liparidae</taxon>
        <taxon>Liparis</taxon>
    </lineage>
</organism>
<dbReference type="Proteomes" id="UP000314294">
    <property type="component" value="Unassembled WGS sequence"/>
</dbReference>
<gene>
    <name evidence="1" type="ORF">EYF80_006488</name>
</gene>
<sequence length="118" mass="12682">MGMKLPSGSGPRSIVSFRRMSPCKNVNASGNLLVWHPMCDPHLSLLVKAQDVVAHTAGPATLHLVFVSEELLPGEAPPVVKLSVRQHSQQSALTSIHVAHDCNPNGRRSIQTSPSITF</sequence>
<keyword evidence="2" id="KW-1185">Reference proteome</keyword>
<proteinExistence type="predicted"/>
<evidence type="ECO:0000313" key="1">
    <source>
        <dbReference type="EMBL" id="TNN83507.1"/>
    </source>
</evidence>
<comment type="caution">
    <text evidence="1">The sequence shown here is derived from an EMBL/GenBank/DDBJ whole genome shotgun (WGS) entry which is preliminary data.</text>
</comment>
<dbReference type="AlphaFoldDB" id="A0A4Z2J0F9"/>
<accession>A0A4Z2J0F9</accession>
<evidence type="ECO:0000313" key="2">
    <source>
        <dbReference type="Proteomes" id="UP000314294"/>
    </source>
</evidence>